<organism evidence="1 2">
    <name type="scientific">Penicillium desertorum</name>
    <dbReference type="NCBI Taxonomy" id="1303715"/>
    <lineage>
        <taxon>Eukaryota</taxon>
        <taxon>Fungi</taxon>
        <taxon>Dikarya</taxon>
        <taxon>Ascomycota</taxon>
        <taxon>Pezizomycotina</taxon>
        <taxon>Eurotiomycetes</taxon>
        <taxon>Eurotiomycetidae</taxon>
        <taxon>Eurotiales</taxon>
        <taxon>Aspergillaceae</taxon>
        <taxon>Penicillium</taxon>
    </lineage>
</organism>
<dbReference type="EMBL" id="JAPWDO010000005">
    <property type="protein sequence ID" value="KAJ5470911.1"/>
    <property type="molecule type" value="Genomic_DNA"/>
</dbReference>
<evidence type="ECO:0000313" key="2">
    <source>
        <dbReference type="Proteomes" id="UP001147760"/>
    </source>
</evidence>
<gene>
    <name evidence="1" type="ORF">N7530_008268</name>
</gene>
<dbReference type="Proteomes" id="UP001147760">
    <property type="component" value="Unassembled WGS sequence"/>
</dbReference>
<accession>A0A9W9WNT2</accession>
<dbReference type="AlphaFoldDB" id="A0A9W9WNT2"/>
<reference evidence="1" key="2">
    <citation type="journal article" date="2023" name="IMA Fungus">
        <title>Comparative genomic study of the Penicillium genus elucidates a diverse pangenome and 15 lateral gene transfer events.</title>
        <authorList>
            <person name="Petersen C."/>
            <person name="Sorensen T."/>
            <person name="Nielsen M.R."/>
            <person name="Sondergaard T.E."/>
            <person name="Sorensen J.L."/>
            <person name="Fitzpatrick D.A."/>
            <person name="Frisvad J.C."/>
            <person name="Nielsen K.L."/>
        </authorList>
    </citation>
    <scope>NUCLEOTIDE SEQUENCE</scope>
    <source>
        <strain evidence="1">IBT 17660</strain>
    </source>
</reference>
<dbReference type="Gene3D" id="3.50.50.60">
    <property type="entry name" value="FAD/NAD(P)-binding domain"/>
    <property type="match status" value="1"/>
</dbReference>
<sequence>MSVDYLAKAIADTKLLLLCKPLFYSSTNVIGVGVRDKLPSRVGDKCWLPLLPRRQLPLLPCHHLL</sequence>
<comment type="caution">
    <text evidence="1">The sequence shown here is derived from an EMBL/GenBank/DDBJ whole genome shotgun (WGS) entry which is preliminary data.</text>
</comment>
<dbReference type="OrthoDB" id="10529756at2759"/>
<protein>
    <submittedName>
        <fullName evidence="1">Uncharacterized protein</fullName>
    </submittedName>
</protein>
<evidence type="ECO:0000313" key="1">
    <source>
        <dbReference type="EMBL" id="KAJ5470911.1"/>
    </source>
</evidence>
<dbReference type="InterPro" id="IPR036188">
    <property type="entry name" value="FAD/NAD-bd_sf"/>
</dbReference>
<keyword evidence="2" id="KW-1185">Reference proteome</keyword>
<name>A0A9W9WNT2_9EURO</name>
<reference evidence="1" key="1">
    <citation type="submission" date="2022-12" db="EMBL/GenBank/DDBJ databases">
        <authorList>
            <person name="Petersen C."/>
        </authorList>
    </citation>
    <scope>NUCLEOTIDE SEQUENCE</scope>
    <source>
        <strain evidence="1">IBT 17660</strain>
    </source>
</reference>
<proteinExistence type="predicted"/>